<feature type="region of interest" description="Disordered" evidence="1">
    <location>
        <begin position="67"/>
        <end position="94"/>
    </location>
</feature>
<evidence type="ECO:0000259" key="3">
    <source>
        <dbReference type="Pfam" id="PF08044"/>
    </source>
</evidence>
<protein>
    <recommendedName>
        <fullName evidence="3">DUF1707 domain-containing protein</fullName>
    </recommendedName>
</protein>
<keyword evidence="2" id="KW-0812">Transmembrane</keyword>
<dbReference type="AlphaFoldDB" id="A0A6I8M9J5"/>
<evidence type="ECO:0000256" key="1">
    <source>
        <dbReference type="SAM" id="MobiDB-lite"/>
    </source>
</evidence>
<reference evidence="4 5" key="1">
    <citation type="submission" date="2019-09" db="EMBL/GenBank/DDBJ databases">
        <authorList>
            <person name="Leyn A S."/>
        </authorList>
    </citation>
    <scope>NUCLEOTIDE SEQUENCE [LARGE SCALE GENOMIC DNA]</scope>
    <source>
        <strain evidence="4">AA231_1</strain>
    </source>
</reference>
<evidence type="ECO:0000313" key="5">
    <source>
        <dbReference type="Proteomes" id="UP000399805"/>
    </source>
</evidence>
<keyword evidence="2" id="KW-0472">Membrane</keyword>
<proteinExistence type="predicted"/>
<dbReference type="RefSeq" id="WP_155549077.1">
    <property type="nucleotide sequence ID" value="NZ_CABVGP010000003.1"/>
</dbReference>
<name>A0A6I8M9J5_9PSEU</name>
<dbReference type="EMBL" id="CABVGP010000003">
    <property type="protein sequence ID" value="VVJ24469.1"/>
    <property type="molecule type" value="Genomic_DNA"/>
</dbReference>
<organism evidence="4 5">
    <name type="scientific">Amycolatopsis camponoti</name>
    <dbReference type="NCBI Taxonomy" id="2606593"/>
    <lineage>
        <taxon>Bacteria</taxon>
        <taxon>Bacillati</taxon>
        <taxon>Actinomycetota</taxon>
        <taxon>Actinomycetes</taxon>
        <taxon>Pseudonocardiales</taxon>
        <taxon>Pseudonocardiaceae</taxon>
        <taxon>Amycolatopsis</taxon>
    </lineage>
</organism>
<keyword evidence="5" id="KW-1185">Reference proteome</keyword>
<sequence>MTEVPSPQLRISDQNRESALSALGEHMSAGRIDIDEYGERSARITAAKTRGELVEIFADLPAPHPRYDDAPQAVAAPGPASEAQPAPRQPGAPVGWSGGQRFVAAFLPLVWIATIALIATGVVHGTLILVPIGLSIFGRSMWGHAGHDQHHAHHDHGDRRERHLRDRDRRRELRDSYRDHRRGLDR</sequence>
<dbReference type="Proteomes" id="UP000399805">
    <property type="component" value="Unassembled WGS sequence"/>
</dbReference>
<dbReference type="InterPro" id="IPR012551">
    <property type="entry name" value="DUF1707_SHOCT-like"/>
</dbReference>
<evidence type="ECO:0000256" key="2">
    <source>
        <dbReference type="SAM" id="Phobius"/>
    </source>
</evidence>
<accession>A0A6I8M9J5</accession>
<keyword evidence="2" id="KW-1133">Transmembrane helix</keyword>
<dbReference type="Pfam" id="PF08044">
    <property type="entry name" value="DUF1707"/>
    <property type="match status" value="1"/>
</dbReference>
<feature type="transmembrane region" description="Helical" evidence="2">
    <location>
        <begin position="109"/>
        <end position="134"/>
    </location>
</feature>
<gene>
    <name evidence="4" type="ORF">AA23TX_09337</name>
</gene>
<feature type="domain" description="DUF1707" evidence="3">
    <location>
        <begin position="9"/>
        <end position="61"/>
    </location>
</feature>
<evidence type="ECO:0000313" key="4">
    <source>
        <dbReference type="EMBL" id="VVJ24469.1"/>
    </source>
</evidence>